<name>A0A9P6KV10_9PLEO</name>
<organism evidence="1 2">
    <name type="scientific">Paraphaeosphaeria minitans</name>
    <dbReference type="NCBI Taxonomy" id="565426"/>
    <lineage>
        <taxon>Eukaryota</taxon>
        <taxon>Fungi</taxon>
        <taxon>Dikarya</taxon>
        <taxon>Ascomycota</taxon>
        <taxon>Pezizomycotina</taxon>
        <taxon>Dothideomycetes</taxon>
        <taxon>Pleosporomycetidae</taxon>
        <taxon>Pleosporales</taxon>
        <taxon>Massarineae</taxon>
        <taxon>Didymosphaeriaceae</taxon>
        <taxon>Paraphaeosphaeria</taxon>
    </lineage>
</organism>
<evidence type="ECO:0000313" key="1">
    <source>
        <dbReference type="EMBL" id="KAF9739927.1"/>
    </source>
</evidence>
<sequence>MSLISPHQPSSALISNLMGKPTWSLIGRSLLHEPVHPSSTKHWELSEKLPGSLLHKPVLPWSTKYWEPASRIQHLQRPENPLHASIVYKVSTGNLLHKPMHPSIVFTYLPTYCVLCTVAYDNAREPHLSPLAPRPSPRIPSQSGGLHHTRRMFCSSLSPPKCGKVWRD</sequence>
<proteinExistence type="predicted"/>
<dbReference type="Proteomes" id="UP000756921">
    <property type="component" value="Unassembled WGS sequence"/>
</dbReference>
<evidence type="ECO:0000313" key="2">
    <source>
        <dbReference type="Proteomes" id="UP000756921"/>
    </source>
</evidence>
<reference evidence="1" key="1">
    <citation type="journal article" date="2020" name="Mol. Plant Microbe Interact.">
        <title>Genome Sequence of the Biocontrol Agent Coniothyrium minitans strain Conio (IMI 134523).</title>
        <authorList>
            <person name="Patel D."/>
            <person name="Shittu T.A."/>
            <person name="Baroncelli R."/>
            <person name="Muthumeenakshi S."/>
            <person name="Osborne T.H."/>
            <person name="Janganan T.K."/>
            <person name="Sreenivasaprasad S."/>
        </authorList>
    </citation>
    <scope>NUCLEOTIDE SEQUENCE</scope>
    <source>
        <strain evidence="1">Conio</strain>
    </source>
</reference>
<protein>
    <submittedName>
        <fullName evidence="1">Uncharacterized protein</fullName>
    </submittedName>
</protein>
<keyword evidence="2" id="KW-1185">Reference proteome</keyword>
<accession>A0A9P6KV10</accession>
<dbReference type="AlphaFoldDB" id="A0A9P6KV10"/>
<dbReference type="EMBL" id="WJXW01000002">
    <property type="protein sequence ID" value="KAF9739927.1"/>
    <property type="molecule type" value="Genomic_DNA"/>
</dbReference>
<comment type="caution">
    <text evidence="1">The sequence shown here is derived from an EMBL/GenBank/DDBJ whole genome shotgun (WGS) entry which is preliminary data.</text>
</comment>
<gene>
    <name evidence="1" type="ORF">PMIN01_02562</name>
</gene>